<dbReference type="PANTHER" id="PTHR34699">
    <property type="match status" value="1"/>
</dbReference>
<keyword evidence="8" id="KW-0464">Manganese</keyword>
<dbReference type="Gene3D" id="3.90.950.10">
    <property type="match status" value="1"/>
</dbReference>
<comment type="catalytic activity">
    <reaction evidence="11">
        <text>XTP + H2O = XDP + phosphate + H(+)</text>
        <dbReference type="Rhea" id="RHEA:28406"/>
        <dbReference type="ChEBI" id="CHEBI:15377"/>
        <dbReference type="ChEBI" id="CHEBI:15378"/>
        <dbReference type="ChEBI" id="CHEBI:43474"/>
        <dbReference type="ChEBI" id="CHEBI:59884"/>
        <dbReference type="ChEBI" id="CHEBI:61314"/>
        <dbReference type="EC" id="3.6.1.73"/>
    </reaction>
</comment>
<dbReference type="GO" id="GO:0006772">
    <property type="term" value="P:thiamine metabolic process"/>
    <property type="evidence" value="ECO:0007669"/>
    <property type="project" value="TreeGrafter"/>
</dbReference>
<keyword evidence="4" id="KW-0547">Nucleotide-binding</keyword>
<evidence type="ECO:0000256" key="10">
    <source>
        <dbReference type="ARBA" id="ARBA00048174"/>
    </source>
</evidence>
<dbReference type="SUPFAM" id="SSF52972">
    <property type="entry name" value="ITPase-like"/>
    <property type="match status" value="1"/>
</dbReference>
<dbReference type="GO" id="GO:0046872">
    <property type="term" value="F:metal ion binding"/>
    <property type="evidence" value="ECO:0007669"/>
    <property type="project" value="UniProtKB-KW"/>
</dbReference>
<keyword evidence="5" id="KW-0378">Hydrolase</keyword>
<keyword evidence="3" id="KW-0479">Metal-binding</keyword>
<evidence type="ECO:0000256" key="3">
    <source>
        <dbReference type="ARBA" id="ARBA00022723"/>
    </source>
</evidence>
<evidence type="ECO:0000259" key="12">
    <source>
        <dbReference type="Pfam" id="PF01931"/>
    </source>
</evidence>
<dbReference type="NCBIfam" id="TIGR00258">
    <property type="entry name" value="inosine/xanthosine triphosphatase"/>
    <property type="match status" value="1"/>
</dbReference>
<dbReference type="PANTHER" id="PTHR34699:SF2">
    <property type="entry name" value="NON-CANONICAL PURINE NTP PHOSPHATASE_PRRC1 DOMAIN-CONTAINING PROTEIN"/>
    <property type="match status" value="1"/>
</dbReference>
<evidence type="ECO:0000256" key="7">
    <source>
        <dbReference type="ARBA" id="ARBA00023080"/>
    </source>
</evidence>
<dbReference type="Pfam" id="PF01931">
    <property type="entry name" value="NTPase_I-T"/>
    <property type="match status" value="1"/>
</dbReference>
<name>A0A1F5RYD0_9BACT</name>
<gene>
    <name evidence="13" type="ORF">A3I35_01180</name>
</gene>
<dbReference type="InterPro" id="IPR050299">
    <property type="entry name" value="YjjX_NTPase"/>
</dbReference>
<sequence length="179" mass="19847">MKIVVGSMNPVKIDAVKEIIKDYDFLAGAEVVGAPVSSEVLHQPLSLEETIRGAKNRARNSFADCDYGVGLESGIIQVPHTKTGYMDTTACAIFDGQEFAVGLSCCFEYPIKMTKMVLERNIEIDDAAYELGIANDNHIGETEGMIGWLTKGRMTRKDYTKQALKTALIQLENRELYNF</sequence>
<evidence type="ECO:0000256" key="8">
    <source>
        <dbReference type="ARBA" id="ARBA00023211"/>
    </source>
</evidence>
<evidence type="ECO:0000313" key="14">
    <source>
        <dbReference type="Proteomes" id="UP000177878"/>
    </source>
</evidence>
<evidence type="ECO:0000256" key="2">
    <source>
        <dbReference type="ARBA" id="ARBA00001946"/>
    </source>
</evidence>
<keyword evidence="7" id="KW-0546">Nucleotide metabolism</keyword>
<comment type="cofactor">
    <cofactor evidence="1">
        <name>Mn(2+)</name>
        <dbReference type="ChEBI" id="CHEBI:29035"/>
    </cofactor>
</comment>
<evidence type="ECO:0000256" key="6">
    <source>
        <dbReference type="ARBA" id="ARBA00022842"/>
    </source>
</evidence>
<dbReference type="EC" id="3.6.1.73" evidence="9"/>
<dbReference type="InterPro" id="IPR002786">
    <property type="entry name" value="Non_canon_purine_NTPase"/>
</dbReference>
<accession>A0A1F5RYD0</accession>
<protein>
    <recommendedName>
        <fullName evidence="9">inosine/xanthosine triphosphatase</fullName>
        <ecNumber evidence="9">3.6.1.73</ecNumber>
    </recommendedName>
</protein>
<evidence type="ECO:0000256" key="1">
    <source>
        <dbReference type="ARBA" id="ARBA00001936"/>
    </source>
</evidence>
<organism evidence="13 14">
    <name type="scientific">Candidatus Falkowbacteria bacterium RIFCSPLOWO2_02_FULL_45_15</name>
    <dbReference type="NCBI Taxonomy" id="1797988"/>
    <lineage>
        <taxon>Bacteria</taxon>
        <taxon>Candidatus Falkowiibacteriota</taxon>
    </lineage>
</organism>
<dbReference type="Proteomes" id="UP000177878">
    <property type="component" value="Unassembled WGS sequence"/>
</dbReference>
<keyword evidence="6" id="KW-0460">Magnesium</keyword>
<dbReference type="GO" id="GO:0009117">
    <property type="term" value="P:nucleotide metabolic process"/>
    <property type="evidence" value="ECO:0007669"/>
    <property type="project" value="UniProtKB-KW"/>
</dbReference>
<comment type="cofactor">
    <cofactor evidence="2">
        <name>Mg(2+)</name>
        <dbReference type="ChEBI" id="CHEBI:18420"/>
    </cofactor>
</comment>
<reference evidence="13 14" key="1">
    <citation type="journal article" date="2016" name="Nat. Commun.">
        <title>Thousands of microbial genomes shed light on interconnected biogeochemical processes in an aquifer system.</title>
        <authorList>
            <person name="Anantharaman K."/>
            <person name="Brown C.T."/>
            <person name="Hug L.A."/>
            <person name="Sharon I."/>
            <person name="Castelle C.J."/>
            <person name="Probst A.J."/>
            <person name="Thomas B.C."/>
            <person name="Singh A."/>
            <person name="Wilkins M.J."/>
            <person name="Karaoz U."/>
            <person name="Brodie E.L."/>
            <person name="Williams K.H."/>
            <person name="Hubbard S.S."/>
            <person name="Banfield J.F."/>
        </authorList>
    </citation>
    <scope>NUCLEOTIDE SEQUENCE [LARGE SCALE GENOMIC DNA]</scope>
</reference>
<feature type="domain" description="Non-canonical purine NTP phosphatase/PRRC1" evidence="12">
    <location>
        <begin position="6"/>
        <end position="170"/>
    </location>
</feature>
<dbReference type="AlphaFoldDB" id="A0A1F5RYD0"/>
<dbReference type="InterPro" id="IPR029001">
    <property type="entry name" value="ITPase-like_fam"/>
</dbReference>
<comment type="caution">
    <text evidence="13">The sequence shown here is derived from an EMBL/GenBank/DDBJ whole genome shotgun (WGS) entry which is preliminary data.</text>
</comment>
<proteinExistence type="predicted"/>
<dbReference type="STRING" id="1797988.A3I35_01180"/>
<dbReference type="GO" id="GO:0000166">
    <property type="term" value="F:nucleotide binding"/>
    <property type="evidence" value="ECO:0007669"/>
    <property type="project" value="UniProtKB-KW"/>
</dbReference>
<dbReference type="EMBL" id="MFFV01000033">
    <property type="protein sequence ID" value="OGF19408.1"/>
    <property type="molecule type" value="Genomic_DNA"/>
</dbReference>
<evidence type="ECO:0000313" key="13">
    <source>
        <dbReference type="EMBL" id="OGF19408.1"/>
    </source>
</evidence>
<evidence type="ECO:0000256" key="5">
    <source>
        <dbReference type="ARBA" id="ARBA00022801"/>
    </source>
</evidence>
<comment type="catalytic activity">
    <reaction evidence="10">
        <text>ITP + H2O = IDP + phosphate + H(+)</text>
        <dbReference type="Rhea" id="RHEA:28330"/>
        <dbReference type="ChEBI" id="CHEBI:15377"/>
        <dbReference type="ChEBI" id="CHEBI:15378"/>
        <dbReference type="ChEBI" id="CHEBI:43474"/>
        <dbReference type="ChEBI" id="CHEBI:58280"/>
        <dbReference type="ChEBI" id="CHEBI:61402"/>
        <dbReference type="EC" id="3.6.1.73"/>
    </reaction>
</comment>
<dbReference type="InterPro" id="IPR026533">
    <property type="entry name" value="NTPase/PRRC1"/>
</dbReference>
<evidence type="ECO:0000256" key="9">
    <source>
        <dbReference type="ARBA" id="ARBA00038901"/>
    </source>
</evidence>
<dbReference type="GO" id="GO:0103023">
    <property type="term" value="F:ITPase activity"/>
    <property type="evidence" value="ECO:0007669"/>
    <property type="project" value="UniProtKB-EC"/>
</dbReference>
<evidence type="ECO:0000256" key="11">
    <source>
        <dbReference type="ARBA" id="ARBA00048781"/>
    </source>
</evidence>
<evidence type="ECO:0000256" key="4">
    <source>
        <dbReference type="ARBA" id="ARBA00022741"/>
    </source>
</evidence>